<gene>
    <name evidence="1" type="ORF">GCM10023116_47340</name>
</gene>
<proteinExistence type="predicted"/>
<name>A0ABP8VB29_9GAMM</name>
<evidence type="ECO:0000313" key="1">
    <source>
        <dbReference type="EMBL" id="GAA4652450.1"/>
    </source>
</evidence>
<keyword evidence="2" id="KW-1185">Reference proteome</keyword>
<evidence type="ECO:0000313" key="2">
    <source>
        <dbReference type="Proteomes" id="UP001500604"/>
    </source>
</evidence>
<comment type="caution">
    <text evidence="1">The sequence shown here is derived from an EMBL/GenBank/DDBJ whole genome shotgun (WGS) entry which is preliminary data.</text>
</comment>
<reference evidence="2" key="1">
    <citation type="journal article" date="2019" name="Int. J. Syst. Evol. Microbiol.">
        <title>The Global Catalogue of Microorganisms (GCM) 10K type strain sequencing project: providing services to taxonomists for standard genome sequencing and annotation.</title>
        <authorList>
            <consortium name="The Broad Institute Genomics Platform"/>
            <consortium name="The Broad Institute Genome Sequencing Center for Infectious Disease"/>
            <person name="Wu L."/>
            <person name="Ma J."/>
        </authorList>
    </citation>
    <scope>NUCLEOTIDE SEQUENCE [LARGE SCALE GENOMIC DNA]</scope>
    <source>
        <strain evidence="2">JCM 17805</strain>
    </source>
</reference>
<dbReference type="Proteomes" id="UP001500604">
    <property type="component" value="Unassembled WGS sequence"/>
</dbReference>
<organism evidence="1 2">
    <name type="scientific">Kistimonas scapharcae</name>
    <dbReference type="NCBI Taxonomy" id="1036133"/>
    <lineage>
        <taxon>Bacteria</taxon>
        <taxon>Pseudomonadati</taxon>
        <taxon>Pseudomonadota</taxon>
        <taxon>Gammaproteobacteria</taxon>
        <taxon>Oceanospirillales</taxon>
        <taxon>Endozoicomonadaceae</taxon>
        <taxon>Kistimonas</taxon>
    </lineage>
</organism>
<dbReference type="EMBL" id="BAABFL010000476">
    <property type="protein sequence ID" value="GAA4652450.1"/>
    <property type="molecule type" value="Genomic_DNA"/>
</dbReference>
<protein>
    <submittedName>
        <fullName evidence="1">Uncharacterized protein</fullName>
    </submittedName>
</protein>
<dbReference type="RefSeq" id="WP_345199020.1">
    <property type="nucleotide sequence ID" value="NZ_BAABFL010000476.1"/>
</dbReference>
<sequence>MKFFIAELFKSLEESNVRYAVLRNYESLPEKPADSDYFDLDLIVSSKDYERYRSVVHNVAAKHEASIIKEFSRSYVKHIRVVKLLESHYVAVQLDAHIKGQGWHGYYYLHENEILENRKKYNNIYVVSDFHKALINWLDKLLWGGYIKDKYRNDIQNIMKSHVKLLENFLAKVLPEKEKKDLSKIVTIGNLNDSVPFRGRLIAGIRRLSIKQYSLATFFWTADFYYRELILRIKPPGLKVIFKKDNSHSNKIFDDLKTIVLGESLYLTCQKYPSTSFKRIYTILRKQGLVAIISSRLVDNNYQAFEMCLSESNHRNEVIGHILSRYKKERLFGATVVYIAN</sequence>
<accession>A0ABP8VB29</accession>